<dbReference type="AlphaFoldDB" id="A0A914AFS4"/>
<accession>A0A914AFS4</accession>
<dbReference type="EnsemblMetazoa" id="XM_038206659.1">
    <property type="protein sequence ID" value="XP_038062587.1"/>
    <property type="gene ID" value="LOC119733077"/>
</dbReference>
<dbReference type="InterPro" id="IPR009689">
    <property type="entry name" value="DUF1280"/>
</dbReference>
<dbReference type="PANTHER" id="PTHR31424">
    <property type="entry name" value="PROTEIN CBG23806"/>
    <property type="match status" value="1"/>
</dbReference>
<reference evidence="1" key="1">
    <citation type="submission" date="2022-11" db="UniProtKB">
        <authorList>
            <consortium name="EnsemblMetazoa"/>
        </authorList>
    </citation>
    <scope>IDENTIFICATION</scope>
</reference>
<evidence type="ECO:0000313" key="2">
    <source>
        <dbReference type="Proteomes" id="UP000887568"/>
    </source>
</evidence>
<dbReference type="OrthoDB" id="10032694at2759"/>
<evidence type="ECO:0000313" key="1">
    <source>
        <dbReference type="EnsemblMetazoa" id="XP_038062587.1"/>
    </source>
</evidence>
<keyword evidence="2" id="KW-1185">Reference proteome</keyword>
<name>A0A914AFS4_PATMI</name>
<dbReference type="OMA" id="HERLIWH"/>
<proteinExistence type="predicted"/>
<dbReference type="Proteomes" id="UP000887568">
    <property type="component" value="Unplaced"/>
</dbReference>
<protein>
    <submittedName>
        <fullName evidence="1">Uncharacterized protein</fullName>
    </submittedName>
</protein>
<dbReference type="RefSeq" id="XP_038062587.1">
    <property type="nucleotide sequence ID" value="XM_038206659.1"/>
</dbReference>
<dbReference type="PANTHER" id="PTHR31424:SF3">
    <property type="entry name" value="RING-TYPE DOMAIN-CONTAINING PROTEIN"/>
    <property type="match status" value="1"/>
</dbReference>
<dbReference type="Pfam" id="PF06918">
    <property type="entry name" value="DUF1280"/>
    <property type="match status" value="1"/>
</dbReference>
<organism evidence="1 2">
    <name type="scientific">Patiria miniata</name>
    <name type="common">Bat star</name>
    <name type="synonym">Asterina miniata</name>
    <dbReference type="NCBI Taxonomy" id="46514"/>
    <lineage>
        <taxon>Eukaryota</taxon>
        <taxon>Metazoa</taxon>
        <taxon>Echinodermata</taxon>
        <taxon>Eleutherozoa</taxon>
        <taxon>Asterozoa</taxon>
        <taxon>Asteroidea</taxon>
        <taxon>Valvatacea</taxon>
        <taxon>Valvatida</taxon>
        <taxon>Asterinidae</taxon>
        <taxon>Patiria</taxon>
    </lineage>
</organism>
<sequence length="253" mass="28586">MYLIYMYLGSIGVTFSSERAMRKRQNVLLNDNLRGSLVPLVFNSDKASGHNGVELRDVPFVTVKNLSSMILDYLDRHDLYGSLNWHDGVIPKDEVWIKVGGDKGGKSFKLSFQIVNTHYPNSLQINVVFACFEPNDSIANLQTVLPPVLEQVSQLTGHKWRDKTLRLFLFGDYELLTCDARYCCLYCTTSKDNMRLPITERATATPRTMQSILQSYKAYEADGSVKARSKDVSHSIIAKPIIDIATDHVSRTN</sequence>
<dbReference type="GeneID" id="119733077"/>